<dbReference type="SUPFAM" id="SSF55811">
    <property type="entry name" value="Nudix"/>
    <property type="match status" value="1"/>
</dbReference>
<evidence type="ECO:0000313" key="7">
    <source>
        <dbReference type="Proteomes" id="UP000593818"/>
    </source>
</evidence>
<dbReference type="GO" id="GO:0019693">
    <property type="term" value="P:ribose phosphate metabolic process"/>
    <property type="evidence" value="ECO:0007669"/>
    <property type="project" value="TreeGrafter"/>
</dbReference>
<evidence type="ECO:0000256" key="2">
    <source>
        <dbReference type="ARBA" id="ARBA00005582"/>
    </source>
</evidence>
<comment type="similarity">
    <text evidence="2 4">Belongs to the Nudix hydrolase family.</text>
</comment>
<proteinExistence type="inferred from homology"/>
<dbReference type="Gene3D" id="3.90.79.10">
    <property type="entry name" value="Nucleoside Triphosphate Pyrophosphohydrolase"/>
    <property type="match status" value="1"/>
</dbReference>
<evidence type="ECO:0000256" key="1">
    <source>
        <dbReference type="ARBA" id="ARBA00001946"/>
    </source>
</evidence>
<protein>
    <submittedName>
        <fullName evidence="6">NUDIX hydrolase</fullName>
    </submittedName>
</protein>
<dbReference type="PRINTS" id="PR00502">
    <property type="entry name" value="NUDIXFAMILY"/>
</dbReference>
<keyword evidence="3 4" id="KW-0378">Hydrolase</keyword>
<sequence length="148" mass="15499">MLHEGEETSTWYFHDHPGAAVIVPVTPAGTILVSSEYRISLDGVVLEVPGGRIDPGENPEEAALREMFEEIGATSEHTVFLGQFRNSPGSSNELTHAFAALEAKVVEPRPGTVATTVEAMVGMAKSGDRADASTLTALLLAQAAGLVG</sequence>
<dbReference type="InterPro" id="IPR000086">
    <property type="entry name" value="NUDIX_hydrolase_dom"/>
</dbReference>
<organism evidence="6 7">
    <name type="scientific">Rhodococcus pyridinivorans</name>
    <dbReference type="NCBI Taxonomy" id="103816"/>
    <lineage>
        <taxon>Bacteria</taxon>
        <taxon>Bacillati</taxon>
        <taxon>Actinomycetota</taxon>
        <taxon>Actinomycetes</taxon>
        <taxon>Mycobacteriales</taxon>
        <taxon>Nocardiaceae</taxon>
        <taxon>Rhodococcus</taxon>
    </lineage>
</organism>
<dbReference type="Pfam" id="PF00293">
    <property type="entry name" value="NUDIX"/>
    <property type="match status" value="1"/>
</dbReference>
<accession>A0A7M2XXH8</accession>
<dbReference type="CDD" id="cd03424">
    <property type="entry name" value="NUDIX_ADPRase_Nudt5_UGPPase_Nudt14"/>
    <property type="match status" value="1"/>
</dbReference>
<keyword evidence="6" id="KW-0614">Plasmid</keyword>
<reference evidence="6 7" key="1">
    <citation type="submission" date="2020-10" db="EMBL/GenBank/DDBJ databases">
        <title>Whole genome sequence of oil-degrading bacteria Rhodococcus pyridinivorans strain 5Ap.</title>
        <authorList>
            <person name="Akhremchuk A.E."/>
            <person name="Valentovich L.N."/>
            <person name="Charniauskaya M.I."/>
            <person name="Bukliarevich H.A."/>
            <person name="Titok M.A."/>
        </authorList>
    </citation>
    <scope>NUCLEOTIDE SEQUENCE [LARGE SCALE GENOMIC DNA]</scope>
    <source>
        <strain evidence="6 7">5Ap</strain>
        <plasmid evidence="6 7">pSID</plasmid>
    </source>
</reference>
<evidence type="ECO:0000256" key="4">
    <source>
        <dbReference type="RuleBase" id="RU003476"/>
    </source>
</evidence>
<comment type="cofactor">
    <cofactor evidence="1">
        <name>Mg(2+)</name>
        <dbReference type="ChEBI" id="CHEBI:18420"/>
    </cofactor>
</comment>
<dbReference type="PANTHER" id="PTHR11839:SF18">
    <property type="entry name" value="NUDIX HYDROLASE DOMAIN-CONTAINING PROTEIN"/>
    <property type="match status" value="1"/>
</dbReference>
<keyword evidence="7" id="KW-1185">Reference proteome</keyword>
<evidence type="ECO:0000313" key="6">
    <source>
        <dbReference type="EMBL" id="QOW02043.1"/>
    </source>
</evidence>
<dbReference type="InterPro" id="IPR020476">
    <property type="entry name" value="Nudix_hydrolase"/>
</dbReference>
<dbReference type="GO" id="GO:0005829">
    <property type="term" value="C:cytosol"/>
    <property type="evidence" value="ECO:0007669"/>
    <property type="project" value="TreeGrafter"/>
</dbReference>
<dbReference type="RefSeq" id="WP_193904290.1">
    <property type="nucleotide sequence ID" value="NZ_CP063453.1"/>
</dbReference>
<dbReference type="PROSITE" id="PS51462">
    <property type="entry name" value="NUDIX"/>
    <property type="match status" value="1"/>
</dbReference>
<gene>
    <name evidence="6" type="ORF">INP59_27095</name>
</gene>
<dbReference type="InterPro" id="IPR020084">
    <property type="entry name" value="NUDIX_hydrolase_CS"/>
</dbReference>
<dbReference type="EMBL" id="CP063453">
    <property type="protein sequence ID" value="QOW02043.1"/>
    <property type="molecule type" value="Genomic_DNA"/>
</dbReference>
<dbReference type="GO" id="GO:0016462">
    <property type="term" value="F:pyrophosphatase activity"/>
    <property type="evidence" value="ECO:0007669"/>
    <property type="project" value="UniProtKB-ARBA"/>
</dbReference>
<dbReference type="GO" id="GO:0006753">
    <property type="term" value="P:nucleoside phosphate metabolic process"/>
    <property type="evidence" value="ECO:0007669"/>
    <property type="project" value="TreeGrafter"/>
</dbReference>
<evidence type="ECO:0000256" key="3">
    <source>
        <dbReference type="ARBA" id="ARBA00022801"/>
    </source>
</evidence>
<feature type="domain" description="Nudix hydrolase" evidence="5">
    <location>
        <begin position="14"/>
        <end position="148"/>
    </location>
</feature>
<name>A0A7M2XXH8_9NOCA</name>
<dbReference type="InterPro" id="IPR015797">
    <property type="entry name" value="NUDIX_hydrolase-like_dom_sf"/>
</dbReference>
<dbReference type="PANTHER" id="PTHR11839">
    <property type="entry name" value="UDP/ADP-SUGAR PYROPHOSPHATASE"/>
    <property type="match status" value="1"/>
</dbReference>
<geneLocation type="plasmid" evidence="6 7">
    <name>pSID</name>
</geneLocation>
<dbReference type="AlphaFoldDB" id="A0A7M2XXH8"/>
<evidence type="ECO:0000259" key="5">
    <source>
        <dbReference type="PROSITE" id="PS51462"/>
    </source>
</evidence>
<dbReference type="Proteomes" id="UP000593818">
    <property type="component" value="Plasmid pSID"/>
</dbReference>
<dbReference type="PROSITE" id="PS00893">
    <property type="entry name" value="NUDIX_BOX"/>
    <property type="match status" value="1"/>
</dbReference>